<evidence type="ECO:0000313" key="1">
    <source>
        <dbReference type="EMBL" id="JAH99917.1"/>
    </source>
</evidence>
<reference evidence="1" key="1">
    <citation type="submission" date="2014-11" db="EMBL/GenBank/DDBJ databases">
        <authorList>
            <person name="Amaro Gonzalez C."/>
        </authorList>
    </citation>
    <scope>NUCLEOTIDE SEQUENCE</scope>
</reference>
<accession>A0A0E9XAZ3</accession>
<reference evidence="1" key="2">
    <citation type="journal article" date="2015" name="Fish Shellfish Immunol.">
        <title>Early steps in the European eel (Anguilla anguilla)-Vibrio vulnificus interaction in the gills: Role of the RtxA13 toxin.</title>
        <authorList>
            <person name="Callol A."/>
            <person name="Pajuelo D."/>
            <person name="Ebbesson L."/>
            <person name="Teles M."/>
            <person name="MacKenzie S."/>
            <person name="Amaro C."/>
        </authorList>
    </citation>
    <scope>NUCLEOTIDE SEQUENCE</scope>
</reference>
<sequence length="17" mass="1941">MQVLQTLTLRSHSEQLG</sequence>
<dbReference type="AlphaFoldDB" id="A0A0E9XAZ3"/>
<protein>
    <submittedName>
        <fullName evidence="1">Uncharacterized protein</fullName>
    </submittedName>
</protein>
<organism evidence="1">
    <name type="scientific">Anguilla anguilla</name>
    <name type="common">European freshwater eel</name>
    <name type="synonym">Muraena anguilla</name>
    <dbReference type="NCBI Taxonomy" id="7936"/>
    <lineage>
        <taxon>Eukaryota</taxon>
        <taxon>Metazoa</taxon>
        <taxon>Chordata</taxon>
        <taxon>Craniata</taxon>
        <taxon>Vertebrata</taxon>
        <taxon>Euteleostomi</taxon>
        <taxon>Actinopterygii</taxon>
        <taxon>Neopterygii</taxon>
        <taxon>Teleostei</taxon>
        <taxon>Anguilliformes</taxon>
        <taxon>Anguillidae</taxon>
        <taxon>Anguilla</taxon>
    </lineage>
</organism>
<dbReference type="EMBL" id="GBXM01008660">
    <property type="protein sequence ID" value="JAH99917.1"/>
    <property type="molecule type" value="Transcribed_RNA"/>
</dbReference>
<name>A0A0E9XAZ3_ANGAN</name>
<proteinExistence type="predicted"/>